<dbReference type="PROSITE" id="PS50048">
    <property type="entry name" value="ZN2_CY6_FUNGAL_2"/>
    <property type="match status" value="1"/>
</dbReference>
<proteinExistence type="predicted"/>
<feature type="compositionally biased region" description="Low complexity" evidence="5">
    <location>
        <begin position="834"/>
        <end position="843"/>
    </location>
</feature>
<evidence type="ECO:0000313" key="8">
    <source>
        <dbReference type="Proteomes" id="UP000094801"/>
    </source>
</evidence>
<accession>A0A1E4T8H0</accession>
<evidence type="ECO:0000256" key="4">
    <source>
        <dbReference type="ARBA" id="ARBA00023242"/>
    </source>
</evidence>
<feature type="compositionally biased region" description="Polar residues" evidence="5">
    <location>
        <begin position="850"/>
        <end position="878"/>
    </location>
</feature>
<dbReference type="SMART" id="SM00066">
    <property type="entry name" value="GAL4"/>
    <property type="match status" value="1"/>
</dbReference>
<organism evidence="7 8">
    <name type="scientific">[Candida] arabinofermentans NRRL YB-2248</name>
    <dbReference type="NCBI Taxonomy" id="983967"/>
    <lineage>
        <taxon>Eukaryota</taxon>
        <taxon>Fungi</taxon>
        <taxon>Dikarya</taxon>
        <taxon>Ascomycota</taxon>
        <taxon>Saccharomycotina</taxon>
        <taxon>Pichiomycetes</taxon>
        <taxon>Pichiales</taxon>
        <taxon>Pichiaceae</taxon>
        <taxon>Ogataea</taxon>
        <taxon>Ogataea/Candida clade</taxon>
    </lineage>
</organism>
<protein>
    <recommendedName>
        <fullName evidence="6">Zn(2)-C6 fungal-type domain-containing protein</fullName>
    </recommendedName>
</protein>
<name>A0A1E4T8H0_9ASCO</name>
<feature type="domain" description="Zn(2)-C6 fungal-type" evidence="6">
    <location>
        <begin position="43"/>
        <end position="73"/>
    </location>
</feature>
<keyword evidence="2" id="KW-0805">Transcription regulation</keyword>
<dbReference type="Pfam" id="PF04082">
    <property type="entry name" value="Fungal_trans"/>
    <property type="match status" value="1"/>
</dbReference>
<evidence type="ECO:0000313" key="7">
    <source>
        <dbReference type="EMBL" id="ODV88033.1"/>
    </source>
</evidence>
<dbReference type="Pfam" id="PF00172">
    <property type="entry name" value="Zn_clus"/>
    <property type="match status" value="1"/>
</dbReference>
<dbReference type="SMART" id="SM00906">
    <property type="entry name" value="Fungal_trans"/>
    <property type="match status" value="1"/>
</dbReference>
<dbReference type="PANTHER" id="PTHR47424:SF6">
    <property type="entry name" value="PROLINE UTILIZATION TRANS-ACTIVATOR"/>
    <property type="match status" value="1"/>
</dbReference>
<dbReference type="GO" id="GO:0003677">
    <property type="term" value="F:DNA binding"/>
    <property type="evidence" value="ECO:0007669"/>
    <property type="project" value="InterPro"/>
</dbReference>
<feature type="region of interest" description="Disordered" evidence="5">
    <location>
        <begin position="264"/>
        <end position="285"/>
    </location>
</feature>
<dbReference type="GO" id="GO:0000981">
    <property type="term" value="F:DNA-binding transcription factor activity, RNA polymerase II-specific"/>
    <property type="evidence" value="ECO:0007669"/>
    <property type="project" value="InterPro"/>
</dbReference>
<evidence type="ECO:0000256" key="5">
    <source>
        <dbReference type="SAM" id="MobiDB-lite"/>
    </source>
</evidence>
<feature type="compositionally biased region" description="Low complexity" evidence="5">
    <location>
        <begin position="930"/>
        <end position="978"/>
    </location>
</feature>
<dbReference type="PROSITE" id="PS00463">
    <property type="entry name" value="ZN2_CY6_FUNGAL_1"/>
    <property type="match status" value="1"/>
</dbReference>
<dbReference type="GO" id="GO:0008270">
    <property type="term" value="F:zinc ion binding"/>
    <property type="evidence" value="ECO:0007669"/>
    <property type="project" value="InterPro"/>
</dbReference>
<dbReference type="GO" id="GO:0006351">
    <property type="term" value="P:DNA-templated transcription"/>
    <property type="evidence" value="ECO:0007669"/>
    <property type="project" value="InterPro"/>
</dbReference>
<dbReference type="PANTHER" id="PTHR47424">
    <property type="entry name" value="REGULATORY PROTEIN GAL4"/>
    <property type="match status" value="1"/>
</dbReference>
<dbReference type="STRING" id="983967.A0A1E4T8H0"/>
<evidence type="ECO:0000259" key="6">
    <source>
        <dbReference type="PROSITE" id="PS50048"/>
    </source>
</evidence>
<feature type="region of interest" description="Disordered" evidence="5">
    <location>
        <begin position="793"/>
        <end position="978"/>
    </location>
</feature>
<gene>
    <name evidence="7" type="ORF">CANARDRAFT_26193</name>
</gene>
<dbReference type="CDD" id="cd00067">
    <property type="entry name" value="GAL4"/>
    <property type="match status" value="1"/>
</dbReference>
<sequence>MSQPVPPPQQPPLKRTISDAQVSDEISAGQKSDDGSKRRSNIACIRCRKRHIKCDGAGPPCSKCQQSNAVCEYVEGEKKIVISMKYLNKLHDDILKLKVENASLRTNMKSNQGSSYLDPSTSDTENIATRGDDNDNAAISMESPTSAMYHPTATSTGTSSSSLSKPLENKSSSAGRLPNTQSPNANQSSNIDEVSDYDDSPGSMDSSNDQKATGGEIIPPLIDKYGRIIHSRTGERIYIGSSSMTLFGLEINRLVAPMMLDNSKSSATATRPSQGSSSTSNVQIPTTEAETILEREGNAYRIMLGKTHSRPEINVNFTLPSYSYAMLLVDSFISYNDGCFYFFNEGLVKESLRRIYNDDKNSGFKPDYGNDALNNSKETETILETIWFCKVLLIFAIGEMYLGTANNLNGYKINEKSKKKKQKLNQNSTAVTTKLPGSGFFNQASELFTGLFASGAIDNCAREGGIEVLLLYAFYLQVADCTVASYFYFGIALRASLILGFHVDVGKDTLNRYELEHRRRLWWTVYMYERMLASKAGLPLSLTDDDISSELPDDFDMSDPPSACENYIFPEAEFIRNCVKITQINAEILRKLYTRQPSSNILPIVYELVVSLLKWKKALPDYINCDYQQAEIQVSRLVVNMMTEYFQGINLAVRPLLFHFVLLNLKSENPKRAAYLDLSKYSPVILTLLNASFQASINTIRSLWALMPENMVALFGYMDREYLFTSTATLVLFNSTFGVHDATLEFLDQSLMMFTKMRNLGNHPATLRREQILKLLRLLDFNGAMSDLIRKHQDNMNAPPSDLNNQNDSSGFQYNAPNRKHKEQQAQNDIFGKSSVSSQSNSNLPVGEQKQGSTATQQTLHQLQGHSSSSTQNLSNGQHGFLHSHNAVKSASSPLPRNPQNLFHDDTQTPTSGFYQPSPLSSQFGDSHTLQQQQLQQQLRQHQQIQQQQQHHQLHQLQPQPQNQHQHQQLNQEQHQQHNLSFRNSPFLQGVSSITNPNSTSQIFSPSLLSSLAPLEDVPNFESLETNNLNDMELWRDITSQAAWLASGDVGEDFSNFVNNANGTNGTNSRGNDGINGKNNIPK</sequence>
<reference evidence="8" key="1">
    <citation type="submission" date="2016-04" db="EMBL/GenBank/DDBJ databases">
        <title>Comparative genomics of biotechnologically important yeasts.</title>
        <authorList>
            <consortium name="DOE Joint Genome Institute"/>
            <person name="Riley R."/>
            <person name="Haridas S."/>
            <person name="Wolfe K.H."/>
            <person name="Lopes M.R."/>
            <person name="Hittinger C.T."/>
            <person name="Goker M."/>
            <person name="Salamov A."/>
            <person name="Wisecaver J."/>
            <person name="Long T.M."/>
            <person name="Aerts A.L."/>
            <person name="Barry K."/>
            <person name="Choi C."/>
            <person name="Clum A."/>
            <person name="Coughlan A.Y."/>
            <person name="Deshpande S."/>
            <person name="Douglass A.P."/>
            <person name="Hanson S.J."/>
            <person name="Klenk H.-P."/>
            <person name="Labutti K."/>
            <person name="Lapidus A."/>
            <person name="Lindquist E."/>
            <person name="Lipzen A."/>
            <person name="Meier-Kolthoff J.P."/>
            <person name="Ohm R.A."/>
            <person name="Otillar R.P."/>
            <person name="Pangilinan J."/>
            <person name="Peng Y."/>
            <person name="Rokas A."/>
            <person name="Rosa C.A."/>
            <person name="Scheuner C."/>
            <person name="Sibirny A.A."/>
            <person name="Slot J.C."/>
            <person name="Stielow J.B."/>
            <person name="Sun H."/>
            <person name="Kurtzman C.P."/>
            <person name="Blackwell M."/>
            <person name="Grigoriev I.V."/>
            <person name="Jeffries T.W."/>
        </authorList>
    </citation>
    <scope>NUCLEOTIDE SEQUENCE [LARGE SCALE GENOMIC DNA]</scope>
    <source>
        <strain evidence="8">NRRL YB-2248</strain>
    </source>
</reference>
<dbReference type="InterPro" id="IPR036864">
    <property type="entry name" value="Zn2-C6_fun-type_DNA-bd_sf"/>
</dbReference>
<dbReference type="Gene3D" id="4.10.240.10">
    <property type="entry name" value="Zn(2)-C6 fungal-type DNA-binding domain"/>
    <property type="match status" value="1"/>
</dbReference>
<feature type="compositionally biased region" description="Polar residues" evidence="5">
    <location>
        <begin position="178"/>
        <end position="192"/>
    </location>
</feature>
<feature type="region of interest" description="Disordered" evidence="5">
    <location>
        <begin position="1061"/>
        <end position="1083"/>
    </location>
</feature>
<dbReference type="OrthoDB" id="2110361at2759"/>
<keyword evidence="3" id="KW-0804">Transcription</keyword>
<feature type="compositionally biased region" description="Pro residues" evidence="5">
    <location>
        <begin position="1"/>
        <end position="11"/>
    </location>
</feature>
<dbReference type="Proteomes" id="UP000094801">
    <property type="component" value="Unassembled WGS sequence"/>
</dbReference>
<dbReference type="InterPro" id="IPR007219">
    <property type="entry name" value="XnlR_reg_dom"/>
</dbReference>
<evidence type="ECO:0000256" key="2">
    <source>
        <dbReference type="ARBA" id="ARBA00023015"/>
    </source>
</evidence>
<dbReference type="CDD" id="cd12148">
    <property type="entry name" value="fungal_TF_MHR"/>
    <property type="match status" value="1"/>
</dbReference>
<dbReference type="EMBL" id="KV453847">
    <property type="protein sequence ID" value="ODV88033.1"/>
    <property type="molecule type" value="Genomic_DNA"/>
</dbReference>
<keyword evidence="4" id="KW-0539">Nucleus</keyword>
<feature type="region of interest" description="Disordered" evidence="5">
    <location>
        <begin position="109"/>
        <end position="218"/>
    </location>
</feature>
<feature type="region of interest" description="Disordered" evidence="5">
    <location>
        <begin position="1"/>
        <end position="37"/>
    </location>
</feature>
<feature type="compositionally biased region" description="Polar residues" evidence="5">
    <location>
        <begin position="109"/>
        <end position="127"/>
    </location>
</feature>
<dbReference type="InterPro" id="IPR001138">
    <property type="entry name" value="Zn2Cys6_DnaBD"/>
</dbReference>
<keyword evidence="1" id="KW-0479">Metal-binding</keyword>
<feature type="compositionally biased region" description="Polar residues" evidence="5">
    <location>
        <begin position="795"/>
        <end position="816"/>
    </location>
</feature>
<feature type="compositionally biased region" description="Polar residues" evidence="5">
    <location>
        <begin position="908"/>
        <end position="929"/>
    </location>
</feature>
<dbReference type="SUPFAM" id="SSF57701">
    <property type="entry name" value="Zn2/Cys6 DNA-binding domain"/>
    <property type="match status" value="1"/>
</dbReference>
<feature type="compositionally biased region" description="Polar residues" evidence="5">
    <location>
        <begin position="887"/>
        <end position="901"/>
    </location>
</feature>
<dbReference type="InterPro" id="IPR051127">
    <property type="entry name" value="Fungal_SecMet_Regulators"/>
</dbReference>
<dbReference type="AlphaFoldDB" id="A0A1E4T8H0"/>
<evidence type="ECO:0000256" key="3">
    <source>
        <dbReference type="ARBA" id="ARBA00023163"/>
    </source>
</evidence>
<feature type="compositionally biased region" description="Low complexity" evidence="5">
    <location>
        <begin position="151"/>
        <end position="173"/>
    </location>
</feature>
<evidence type="ECO:0000256" key="1">
    <source>
        <dbReference type="ARBA" id="ARBA00022723"/>
    </source>
</evidence>
<keyword evidence="8" id="KW-1185">Reference proteome</keyword>